<evidence type="ECO:0000313" key="2">
    <source>
        <dbReference type="EMBL" id="PUZ51291.1"/>
    </source>
</evidence>
<protein>
    <submittedName>
        <fullName evidence="2">Uncharacterized protein</fullName>
    </submittedName>
</protein>
<gene>
    <name evidence="2" type="ORF">GQ55_6G171500</name>
</gene>
<organism evidence="2 3">
    <name type="scientific">Panicum hallii var. hallii</name>
    <dbReference type="NCBI Taxonomy" id="1504633"/>
    <lineage>
        <taxon>Eukaryota</taxon>
        <taxon>Viridiplantae</taxon>
        <taxon>Streptophyta</taxon>
        <taxon>Embryophyta</taxon>
        <taxon>Tracheophyta</taxon>
        <taxon>Spermatophyta</taxon>
        <taxon>Magnoliopsida</taxon>
        <taxon>Liliopsida</taxon>
        <taxon>Poales</taxon>
        <taxon>Poaceae</taxon>
        <taxon>PACMAD clade</taxon>
        <taxon>Panicoideae</taxon>
        <taxon>Panicodae</taxon>
        <taxon>Paniceae</taxon>
        <taxon>Panicinae</taxon>
        <taxon>Panicum</taxon>
        <taxon>Panicum sect. Panicum</taxon>
    </lineage>
</organism>
<keyword evidence="3" id="KW-1185">Reference proteome</keyword>
<evidence type="ECO:0000313" key="3">
    <source>
        <dbReference type="Proteomes" id="UP000244336"/>
    </source>
</evidence>
<dbReference type="Proteomes" id="UP000244336">
    <property type="component" value="Chromosome 6"/>
</dbReference>
<accession>A0A2T7D6T1</accession>
<sequence length="90" mass="10062">MPELQRRHWHTDTPAALFGSGLGSGLYDSEKRKLCFSSHQGNKGLWCKPPTGSSHHGWEPNHMRKKQASANQPPVPRPPAHGEHGLVLYF</sequence>
<reference evidence="2 3" key="1">
    <citation type="submission" date="2018-04" db="EMBL/GenBank/DDBJ databases">
        <title>WGS assembly of Panicum hallii var. hallii HAL2.</title>
        <authorList>
            <person name="Lovell J."/>
            <person name="Jenkins J."/>
            <person name="Lowry D."/>
            <person name="Mamidi S."/>
            <person name="Sreedasyam A."/>
            <person name="Weng X."/>
            <person name="Barry K."/>
            <person name="Bonette J."/>
            <person name="Campitelli B."/>
            <person name="Daum C."/>
            <person name="Gordon S."/>
            <person name="Gould B."/>
            <person name="Lipzen A."/>
            <person name="MacQueen A."/>
            <person name="Palacio-Mejia J."/>
            <person name="Plott C."/>
            <person name="Shakirov E."/>
            <person name="Shu S."/>
            <person name="Yoshinaga Y."/>
            <person name="Zane M."/>
            <person name="Rokhsar D."/>
            <person name="Grimwood J."/>
            <person name="Schmutz J."/>
            <person name="Juenger T."/>
        </authorList>
    </citation>
    <scope>NUCLEOTIDE SEQUENCE [LARGE SCALE GENOMIC DNA]</scope>
    <source>
        <strain evidence="3">cv. HAL2</strain>
    </source>
</reference>
<name>A0A2T7D6T1_9POAL</name>
<feature type="region of interest" description="Disordered" evidence="1">
    <location>
        <begin position="47"/>
        <end position="84"/>
    </location>
</feature>
<dbReference type="AlphaFoldDB" id="A0A2T7D6T1"/>
<dbReference type="EMBL" id="CM009754">
    <property type="protein sequence ID" value="PUZ51291.1"/>
    <property type="molecule type" value="Genomic_DNA"/>
</dbReference>
<proteinExistence type="predicted"/>
<dbReference type="Gramene" id="PUZ51291">
    <property type="protein sequence ID" value="PUZ51291"/>
    <property type="gene ID" value="GQ55_6G171500"/>
</dbReference>
<evidence type="ECO:0000256" key="1">
    <source>
        <dbReference type="SAM" id="MobiDB-lite"/>
    </source>
</evidence>